<reference evidence="3 4" key="1">
    <citation type="submission" date="2015-03" db="EMBL/GenBank/DDBJ databases">
        <authorList>
            <person name="Zheng J."/>
            <person name="Ganezle M."/>
        </authorList>
    </citation>
    <scope>NUCLEOTIDE SEQUENCE [LARGE SCALE GENOMIC DNA]</scope>
    <source>
        <strain evidence="3 4">LP38</strain>
    </source>
</reference>
<dbReference type="Proteomes" id="UP000033491">
    <property type="component" value="Unassembled WGS sequence"/>
</dbReference>
<accession>A0A0F3RR65</accession>
<keyword evidence="1" id="KW-0677">Repeat</keyword>
<evidence type="ECO:0000313" key="3">
    <source>
        <dbReference type="EMBL" id="KJW12523.1"/>
    </source>
</evidence>
<comment type="caution">
    <text evidence="3">The sequence shown here is derived from an EMBL/GenBank/DDBJ whole genome shotgun (WGS) entry which is preliminary data.</text>
</comment>
<dbReference type="RefSeq" id="WP_045807628.1">
    <property type="nucleotide sequence ID" value="NZ_JZCR01000019.1"/>
</dbReference>
<sequence length="380" mass="40832">MKGTGIRILMTVSVGLLGIGGLAPARAANTTVQRRAMPTVTLATATTTTQRPILEQWPQTLSTQQLNTPATMDKLSERLPSTIDDGLLQRVLTTPLPATASESLATFVTQQATAMGKTTTTSQLRRELVTQSYLNAWLLSRVSRYQAGALSFSDLRQAYRAQVRPRLGTVYQVQPVAQKTLVARYDQMFASEVTFTGLAVPNLYEPLVERYGVTTQSARQLAAIDPAKTAQRVQTQLNAPLASYLTTTRQGTTLTGTVTMALAVLRGAVAAPVPPVTNLGQLTARYVTAQGKVLATVTRTGLVGQAVTPPLKTFTGYRLQQTTGQRTSRLMAAPRTVTYTYVKARRSQAAGAPMLGVPASRATSSQMSLAFRPDLAYPLA</sequence>
<organism evidence="3 4">
    <name type="scientific">Levilactobacillus spicheri</name>
    <dbReference type="NCBI Taxonomy" id="216463"/>
    <lineage>
        <taxon>Bacteria</taxon>
        <taxon>Bacillati</taxon>
        <taxon>Bacillota</taxon>
        <taxon>Bacilli</taxon>
        <taxon>Lactobacillales</taxon>
        <taxon>Lactobacillaceae</taxon>
        <taxon>Levilactobacillus</taxon>
    </lineage>
</organism>
<evidence type="ECO:0000256" key="1">
    <source>
        <dbReference type="ARBA" id="ARBA00022737"/>
    </source>
</evidence>
<proteinExistence type="predicted"/>
<dbReference type="PATRIC" id="fig|216463.3.peg.825"/>
<evidence type="ECO:0000259" key="2">
    <source>
        <dbReference type="Pfam" id="PF06458"/>
    </source>
</evidence>
<evidence type="ECO:0000313" key="4">
    <source>
        <dbReference type="Proteomes" id="UP000033491"/>
    </source>
</evidence>
<name>A0A0F3RR65_9LACO</name>
<dbReference type="InterPro" id="IPR009459">
    <property type="entry name" value="MucBP_dom"/>
</dbReference>
<feature type="domain" description="MucBP" evidence="2">
    <location>
        <begin position="282"/>
        <end position="341"/>
    </location>
</feature>
<dbReference type="EMBL" id="JZCR01000019">
    <property type="protein sequence ID" value="KJW12523.1"/>
    <property type="molecule type" value="Genomic_DNA"/>
</dbReference>
<dbReference type="STRING" id="216463.VC81_08535"/>
<dbReference type="AlphaFoldDB" id="A0A0F3RR65"/>
<dbReference type="Gene3D" id="3.10.20.320">
    <property type="entry name" value="Putative peptidoglycan bound protein (lpxtg motif)"/>
    <property type="match status" value="1"/>
</dbReference>
<protein>
    <recommendedName>
        <fullName evidence="2">MucBP domain-containing protein</fullName>
    </recommendedName>
</protein>
<dbReference type="Pfam" id="PF06458">
    <property type="entry name" value="MucBP"/>
    <property type="match status" value="1"/>
</dbReference>
<gene>
    <name evidence="3" type="ORF">VC81_08535</name>
</gene>